<keyword evidence="5" id="KW-0560">Oxidoreductase</keyword>
<feature type="domain" description="NADH:quinone oxidoreductase/Mrp antiporter transmembrane" evidence="8">
    <location>
        <begin position="2"/>
        <end position="72"/>
    </location>
</feature>
<evidence type="ECO:0000256" key="3">
    <source>
        <dbReference type="ARBA" id="ARBA00022692"/>
    </source>
</evidence>
<dbReference type="PANTHER" id="PTHR42682:SF3">
    <property type="entry name" value="FORMATE HYDROGENLYASE SUBUNIT 3-RELATED"/>
    <property type="match status" value="1"/>
</dbReference>
<keyword evidence="6 7" id="KW-0472">Membrane</keyword>
<evidence type="ECO:0000256" key="2">
    <source>
        <dbReference type="ARBA" id="ARBA00022475"/>
    </source>
</evidence>
<feature type="non-terminal residue" evidence="9">
    <location>
        <position position="133"/>
    </location>
</feature>
<dbReference type="PANTHER" id="PTHR42682">
    <property type="entry name" value="HYDROGENASE-4 COMPONENT F"/>
    <property type="match status" value="1"/>
</dbReference>
<evidence type="ECO:0000313" key="9">
    <source>
        <dbReference type="EMBL" id="EQD55125.1"/>
    </source>
</evidence>
<reference evidence="9" key="2">
    <citation type="journal article" date="2014" name="ISME J.">
        <title>Microbial stratification in low pH oxic and suboxic macroscopic growths along an acid mine drainage.</title>
        <authorList>
            <person name="Mendez-Garcia C."/>
            <person name="Mesa V."/>
            <person name="Sprenger R.R."/>
            <person name="Richter M."/>
            <person name="Diez M.S."/>
            <person name="Solano J."/>
            <person name="Bargiela R."/>
            <person name="Golyshina O.V."/>
            <person name="Manteca A."/>
            <person name="Ramos J.L."/>
            <person name="Gallego J.R."/>
            <person name="Llorente I."/>
            <person name="Martins Dos Santos V.A."/>
            <person name="Jensen O.N."/>
            <person name="Pelaez A.I."/>
            <person name="Sanchez J."/>
            <person name="Ferrer M."/>
        </authorList>
    </citation>
    <scope>NUCLEOTIDE SEQUENCE</scope>
</reference>
<dbReference type="InterPro" id="IPR052175">
    <property type="entry name" value="ComplexI-like_HydComp"/>
</dbReference>
<dbReference type="GO" id="GO:0016491">
    <property type="term" value="F:oxidoreductase activity"/>
    <property type="evidence" value="ECO:0007669"/>
    <property type="project" value="UniProtKB-KW"/>
</dbReference>
<protein>
    <recommendedName>
        <fullName evidence="8">NADH:quinone oxidoreductase/Mrp antiporter transmembrane domain-containing protein</fullName>
    </recommendedName>
</protein>
<organism evidence="9">
    <name type="scientific">mine drainage metagenome</name>
    <dbReference type="NCBI Taxonomy" id="410659"/>
    <lineage>
        <taxon>unclassified sequences</taxon>
        <taxon>metagenomes</taxon>
        <taxon>ecological metagenomes</taxon>
    </lineage>
</organism>
<dbReference type="GO" id="GO:0005886">
    <property type="term" value="C:plasma membrane"/>
    <property type="evidence" value="ECO:0007669"/>
    <property type="project" value="UniProtKB-SubCell"/>
</dbReference>
<keyword evidence="2" id="KW-1003">Cell membrane</keyword>
<comment type="subcellular location">
    <subcellularLocation>
        <location evidence="1">Cell membrane</location>
        <topology evidence="1">Multi-pass membrane protein</topology>
    </subcellularLocation>
</comment>
<gene>
    <name evidence="9" type="ORF">B1A_11921</name>
</gene>
<evidence type="ECO:0000256" key="6">
    <source>
        <dbReference type="ARBA" id="ARBA00023136"/>
    </source>
</evidence>
<dbReference type="EMBL" id="AUZX01008586">
    <property type="protein sequence ID" value="EQD55125.1"/>
    <property type="molecule type" value="Genomic_DNA"/>
</dbReference>
<name>T1BMD1_9ZZZZ</name>
<evidence type="ECO:0000259" key="8">
    <source>
        <dbReference type="Pfam" id="PF00361"/>
    </source>
</evidence>
<comment type="caution">
    <text evidence="9">The sequence shown here is derived from an EMBL/GenBank/DDBJ whole genome shotgun (WGS) entry which is preliminary data.</text>
</comment>
<feature type="transmembrane region" description="Helical" evidence="7">
    <location>
        <begin position="37"/>
        <end position="57"/>
    </location>
</feature>
<evidence type="ECO:0000256" key="1">
    <source>
        <dbReference type="ARBA" id="ARBA00004651"/>
    </source>
</evidence>
<evidence type="ECO:0000256" key="5">
    <source>
        <dbReference type="ARBA" id="ARBA00023002"/>
    </source>
</evidence>
<accession>T1BMD1</accession>
<dbReference type="InterPro" id="IPR001750">
    <property type="entry name" value="ND/Mrp_TM"/>
</dbReference>
<evidence type="ECO:0000256" key="4">
    <source>
        <dbReference type="ARBA" id="ARBA00022989"/>
    </source>
</evidence>
<dbReference type="Pfam" id="PF00361">
    <property type="entry name" value="Proton_antipo_M"/>
    <property type="match status" value="1"/>
</dbReference>
<evidence type="ECO:0000256" key="7">
    <source>
        <dbReference type="SAM" id="Phobius"/>
    </source>
</evidence>
<dbReference type="AlphaFoldDB" id="T1BMD1"/>
<keyword evidence="3 7" id="KW-0812">Transmembrane</keyword>
<keyword evidence="4 7" id="KW-1133">Transmembrane helix</keyword>
<sequence>MGHSLAKGALFFSSDMAHHLTGSHQIRPDALFRKAPWTLGMGALCAVMSLAALPPTIGFVSEWYLFQILFHDFVISGAGARIALTLAGAGLALTAAIALATMVKLGVGLLGLPASEKDLDASESMRRLPRILR</sequence>
<reference evidence="9" key="1">
    <citation type="submission" date="2013-08" db="EMBL/GenBank/DDBJ databases">
        <authorList>
            <person name="Mendez C."/>
            <person name="Richter M."/>
            <person name="Ferrer M."/>
            <person name="Sanchez J."/>
        </authorList>
    </citation>
    <scope>NUCLEOTIDE SEQUENCE</scope>
</reference>
<proteinExistence type="predicted"/>